<organism evidence="2 3">
    <name type="scientific">Phascolomyces articulosus</name>
    <dbReference type="NCBI Taxonomy" id="60185"/>
    <lineage>
        <taxon>Eukaryota</taxon>
        <taxon>Fungi</taxon>
        <taxon>Fungi incertae sedis</taxon>
        <taxon>Mucoromycota</taxon>
        <taxon>Mucoromycotina</taxon>
        <taxon>Mucoromycetes</taxon>
        <taxon>Mucorales</taxon>
        <taxon>Lichtheimiaceae</taxon>
        <taxon>Phascolomyces</taxon>
    </lineage>
</organism>
<dbReference type="GO" id="GO:0000298">
    <property type="term" value="F:endopolyphosphatase activity"/>
    <property type="evidence" value="ECO:0007669"/>
    <property type="project" value="TreeGrafter"/>
</dbReference>
<dbReference type="SUPFAM" id="SSF56300">
    <property type="entry name" value="Metallo-dependent phosphatases"/>
    <property type="match status" value="1"/>
</dbReference>
<keyword evidence="3" id="KW-1185">Reference proteome</keyword>
<comment type="caution">
    <text evidence="2">The sequence shown here is derived from an EMBL/GenBank/DDBJ whole genome shotgun (WGS) entry which is preliminary data.</text>
</comment>
<dbReference type="GO" id="GO:0005737">
    <property type="term" value="C:cytoplasm"/>
    <property type="evidence" value="ECO:0007669"/>
    <property type="project" value="TreeGrafter"/>
</dbReference>
<dbReference type="GO" id="GO:0016791">
    <property type="term" value="F:phosphatase activity"/>
    <property type="evidence" value="ECO:0007669"/>
    <property type="project" value="TreeGrafter"/>
</dbReference>
<dbReference type="AlphaFoldDB" id="A0AAD5KL74"/>
<dbReference type="Proteomes" id="UP001209540">
    <property type="component" value="Unassembled WGS sequence"/>
</dbReference>
<dbReference type="InterPro" id="IPR050126">
    <property type="entry name" value="Ap4A_hydrolase"/>
</dbReference>
<accession>A0AAD5KL74</accession>
<dbReference type="InterPro" id="IPR004843">
    <property type="entry name" value="Calcineurin-like_PHP"/>
</dbReference>
<sequence length="293" mass="32976">MDVSIYPDIGDNSQRSKYDHSIPMITFNNDPFFESKGNRVRRLFAIGDVHGTIDEFNALISSINYNHKKGDRLILLGDLVNKGPDSVGIIRRAKQLKAWCVRGNHDDITLRMYAYLKENNIPFSIESNATIPEGPVVDPIKLSDDHIQIVRNMTEEDYLFLNSCPTILGIPSLNSLFVHAGVDPRKPLENQVPYLVKNMRSILPDGTPTSNRTNINWANEWNQFEEAGDLAVEKPYTDVYYGHDSRLGLQLKSHTFGLDTACVFGGQLTALELKTRNINQVVCKKYADYAAGT</sequence>
<evidence type="ECO:0000313" key="3">
    <source>
        <dbReference type="Proteomes" id="UP001209540"/>
    </source>
</evidence>
<dbReference type="InterPro" id="IPR029052">
    <property type="entry name" value="Metallo-depent_PP-like"/>
</dbReference>
<dbReference type="PANTHER" id="PTHR42850">
    <property type="entry name" value="METALLOPHOSPHOESTERASE"/>
    <property type="match status" value="1"/>
</dbReference>
<dbReference type="GO" id="GO:0006798">
    <property type="term" value="P:polyphosphate catabolic process"/>
    <property type="evidence" value="ECO:0007669"/>
    <property type="project" value="TreeGrafter"/>
</dbReference>
<proteinExistence type="predicted"/>
<dbReference type="EMBL" id="JAIXMP010000004">
    <property type="protein sequence ID" value="KAI9274549.1"/>
    <property type="molecule type" value="Genomic_DNA"/>
</dbReference>
<evidence type="ECO:0000259" key="1">
    <source>
        <dbReference type="Pfam" id="PF00149"/>
    </source>
</evidence>
<dbReference type="PANTHER" id="PTHR42850:SF4">
    <property type="entry name" value="ZINC-DEPENDENT ENDOPOLYPHOSPHATASE"/>
    <property type="match status" value="1"/>
</dbReference>
<name>A0AAD5KL74_9FUNG</name>
<dbReference type="Gene3D" id="3.60.21.10">
    <property type="match status" value="1"/>
</dbReference>
<gene>
    <name evidence="2" type="ORF">BDA99DRAFT_432033</name>
</gene>
<protein>
    <submittedName>
        <fullName evidence="2">Metallo-dependent phosphatase-like protein</fullName>
    </submittedName>
</protein>
<evidence type="ECO:0000313" key="2">
    <source>
        <dbReference type="EMBL" id="KAI9274549.1"/>
    </source>
</evidence>
<reference evidence="2" key="2">
    <citation type="submission" date="2023-02" db="EMBL/GenBank/DDBJ databases">
        <authorList>
            <consortium name="DOE Joint Genome Institute"/>
            <person name="Mondo S.J."/>
            <person name="Chang Y."/>
            <person name="Wang Y."/>
            <person name="Ahrendt S."/>
            <person name="Andreopoulos W."/>
            <person name="Barry K."/>
            <person name="Beard J."/>
            <person name="Benny G.L."/>
            <person name="Blankenship S."/>
            <person name="Bonito G."/>
            <person name="Cuomo C."/>
            <person name="Desiro A."/>
            <person name="Gervers K.A."/>
            <person name="Hundley H."/>
            <person name="Kuo A."/>
            <person name="LaButti K."/>
            <person name="Lang B.F."/>
            <person name="Lipzen A."/>
            <person name="O'Donnell K."/>
            <person name="Pangilinan J."/>
            <person name="Reynolds N."/>
            <person name="Sandor L."/>
            <person name="Smith M.W."/>
            <person name="Tsang A."/>
            <person name="Grigoriev I.V."/>
            <person name="Stajich J.E."/>
            <person name="Spatafora J.W."/>
        </authorList>
    </citation>
    <scope>NUCLEOTIDE SEQUENCE</scope>
    <source>
        <strain evidence="2">RSA 2281</strain>
    </source>
</reference>
<reference evidence="2" key="1">
    <citation type="journal article" date="2022" name="IScience">
        <title>Evolution of zygomycete secretomes and the origins of terrestrial fungal ecologies.</title>
        <authorList>
            <person name="Chang Y."/>
            <person name="Wang Y."/>
            <person name="Mondo S."/>
            <person name="Ahrendt S."/>
            <person name="Andreopoulos W."/>
            <person name="Barry K."/>
            <person name="Beard J."/>
            <person name="Benny G.L."/>
            <person name="Blankenship S."/>
            <person name="Bonito G."/>
            <person name="Cuomo C."/>
            <person name="Desiro A."/>
            <person name="Gervers K.A."/>
            <person name="Hundley H."/>
            <person name="Kuo A."/>
            <person name="LaButti K."/>
            <person name="Lang B.F."/>
            <person name="Lipzen A."/>
            <person name="O'Donnell K."/>
            <person name="Pangilinan J."/>
            <person name="Reynolds N."/>
            <person name="Sandor L."/>
            <person name="Smith M.E."/>
            <person name="Tsang A."/>
            <person name="Grigoriev I.V."/>
            <person name="Stajich J.E."/>
            <person name="Spatafora J.W."/>
        </authorList>
    </citation>
    <scope>NUCLEOTIDE SEQUENCE</scope>
    <source>
        <strain evidence="2">RSA 2281</strain>
    </source>
</reference>
<dbReference type="Pfam" id="PF00149">
    <property type="entry name" value="Metallophos"/>
    <property type="match status" value="1"/>
</dbReference>
<feature type="domain" description="Calcineurin-like phosphoesterase" evidence="1">
    <location>
        <begin position="42"/>
        <end position="126"/>
    </location>
</feature>